<sequence>MDYRREEMDEIRVPIYLMTGFLESGKTSFLNFTIGQDYFYIEGRTLLILCEEGEEEYDSELLKMSNTMVEILEDESELTTERLVAMDVMYQPERVIIEYNGMWLVSKFMEMKLPEGWGVAQQITTVDASTFQVYMNNMKSIFMDMVRTTDMVVFNRCKEDDPLASYRRGIKVANQRAEIIFEDEEGELDIFEDELPFDLNAPVVEILPEDYGIWFVDAMDNPENYEGKTVHFRGRVMKPKGMGNKFFVPGRMAMTCCADDTTFIGFLCKSSYAPKLAVGEWVEVTAKIAVENVKVYDGYGPVLYAQEVRPCEALPDEMVYFN</sequence>
<proteinExistence type="predicted"/>
<accession>C0CSG6</accession>
<dbReference type="HOGENOM" id="CLU_890739_0_0_9"/>
<dbReference type="eggNOG" id="COG3689">
    <property type="taxonomic scope" value="Bacteria"/>
</dbReference>
<feature type="domain" description="DUF1980" evidence="2">
    <location>
        <begin position="200"/>
        <end position="320"/>
    </location>
</feature>
<dbReference type="AlphaFoldDB" id="C0CSG6"/>
<name>C0CSG6_BLAHS</name>
<dbReference type="InterPro" id="IPR003495">
    <property type="entry name" value="CobW/HypB/UreG_nucleotide-bd"/>
</dbReference>
<dbReference type="Proteomes" id="UP000003100">
    <property type="component" value="Unassembled WGS sequence"/>
</dbReference>
<dbReference type="Gene3D" id="3.40.50.300">
    <property type="entry name" value="P-loop containing nucleotide triphosphate hydrolases"/>
    <property type="match status" value="1"/>
</dbReference>
<feature type="domain" description="CobW/HypB/UreG nucleotide-binding" evidence="1">
    <location>
        <begin position="14"/>
        <end position="158"/>
    </location>
</feature>
<evidence type="ECO:0000259" key="1">
    <source>
        <dbReference type="Pfam" id="PF02492"/>
    </source>
</evidence>
<organism evidence="3 4">
    <name type="scientific">Blautia hydrogenotrophica (strain DSM 10507 / JCM 14656 / S5a33)</name>
    <name type="common">Ruminococcus hydrogenotrophicus</name>
    <dbReference type="NCBI Taxonomy" id="476272"/>
    <lineage>
        <taxon>Bacteria</taxon>
        <taxon>Bacillati</taxon>
        <taxon>Bacillota</taxon>
        <taxon>Clostridia</taxon>
        <taxon>Lachnospirales</taxon>
        <taxon>Lachnospiraceae</taxon>
        <taxon>Blautia</taxon>
    </lineage>
</organism>
<dbReference type="InterPro" id="IPR048447">
    <property type="entry name" value="DUF1980_C"/>
</dbReference>
<dbReference type="EMBL" id="ACBZ01000208">
    <property type="protein sequence ID" value="EEG47283.1"/>
    <property type="molecule type" value="Genomic_DNA"/>
</dbReference>
<protein>
    <submittedName>
        <fullName evidence="3">Uncharacterized protein</fullName>
    </submittedName>
</protein>
<reference evidence="3 4" key="1">
    <citation type="submission" date="2009-01" db="EMBL/GenBank/DDBJ databases">
        <authorList>
            <person name="Fulton L."/>
            <person name="Clifton S."/>
            <person name="Fulton B."/>
            <person name="Xu J."/>
            <person name="Minx P."/>
            <person name="Pepin K.H."/>
            <person name="Johnson M."/>
            <person name="Bhonagiri V."/>
            <person name="Nash W.E."/>
            <person name="Mardis E.R."/>
            <person name="Wilson R.K."/>
        </authorList>
    </citation>
    <scope>NUCLEOTIDE SEQUENCE [LARGE SCALE GENOMIC DNA]</scope>
    <source>
        <strain evidence="4">DSM 10507 / JCM 14656 / S5a33</strain>
    </source>
</reference>
<dbReference type="PATRIC" id="fig|476272.21.peg.517"/>
<reference evidence="3 4" key="2">
    <citation type="submission" date="2009-02" db="EMBL/GenBank/DDBJ databases">
        <title>Draft genome sequence of Blautia hydrogenotrophica DSM 10507 (Ruminococcus hydrogenotrophicus DSM 10507).</title>
        <authorList>
            <person name="Sudarsanam P."/>
            <person name="Ley R."/>
            <person name="Guruge J."/>
            <person name="Turnbaugh P.J."/>
            <person name="Mahowald M."/>
            <person name="Liep D."/>
            <person name="Gordon J."/>
        </authorList>
    </citation>
    <scope>NUCLEOTIDE SEQUENCE [LARGE SCALE GENOMIC DNA]</scope>
    <source>
        <strain evidence="4">DSM 10507 / JCM 14656 / S5a33</strain>
    </source>
</reference>
<dbReference type="Pfam" id="PF21537">
    <property type="entry name" value="DUF1980_C"/>
    <property type="match status" value="1"/>
</dbReference>
<keyword evidence="4" id="KW-1185">Reference proteome</keyword>
<gene>
    <name evidence="3" type="ORF">RUMHYD_03833</name>
</gene>
<evidence type="ECO:0000313" key="4">
    <source>
        <dbReference type="Proteomes" id="UP000003100"/>
    </source>
</evidence>
<evidence type="ECO:0000313" key="3">
    <source>
        <dbReference type="EMBL" id="EEG47283.1"/>
    </source>
</evidence>
<dbReference type="Pfam" id="PF02492">
    <property type="entry name" value="cobW"/>
    <property type="match status" value="1"/>
</dbReference>
<evidence type="ECO:0000259" key="2">
    <source>
        <dbReference type="Pfam" id="PF21537"/>
    </source>
</evidence>
<dbReference type="eggNOG" id="COG0523">
    <property type="taxonomic scope" value="Bacteria"/>
</dbReference>
<dbReference type="InterPro" id="IPR027417">
    <property type="entry name" value="P-loop_NTPase"/>
</dbReference>
<comment type="caution">
    <text evidence="3">The sequence shown here is derived from an EMBL/GenBank/DDBJ whole genome shotgun (WGS) entry which is preliminary data.</text>
</comment>
<dbReference type="SUPFAM" id="SSF52540">
    <property type="entry name" value="P-loop containing nucleoside triphosphate hydrolases"/>
    <property type="match status" value="1"/>
</dbReference>